<evidence type="ECO:0000313" key="3">
    <source>
        <dbReference type="EMBL" id="MFB9640836.1"/>
    </source>
</evidence>
<dbReference type="PROSITE" id="PS50263">
    <property type="entry name" value="CN_HYDROLASE"/>
    <property type="match status" value="1"/>
</dbReference>
<organism evidence="3 4">
    <name type="scientific">Agromyces lapidis</name>
    <dbReference type="NCBI Taxonomy" id="279574"/>
    <lineage>
        <taxon>Bacteria</taxon>
        <taxon>Bacillati</taxon>
        <taxon>Actinomycetota</taxon>
        <taxon>Actinomycetes</taxon>
        <taxon>Micrococcales</taxon>
        <taxon>Microbacteriaceae</taxon>
        <taxon>Agromyces</taxon>
    </lineage>
</organism>
<dbReference type="GO" id="GO:0016787">
    <property type="term" value="F:hydrolase activity"/>
    <property type="evidence" value="ECO:0007669"/>
    <property type="project" value="UniProtKB-KW"/>
</dbReference>
<dbReference type="Pfam" id="PF00795">
    <property type="entry name" value="CN_hydrolase"/>
    <property type="match status" value="1"/>
</dbReference>
<comment type="caution">
    <text evidence="3">The sequence shown here is derived from an EMBL/GenBank/DDBJ whole genome shotgun (WGS) entry which is preliminary data.</text>
</comment>
<keyword evidence="4" id="KW-1185">Reference proteome</keyword>
<evidence type="ECO:0000259" key="2">
    <source>
        <dbReference type="PROSITE" id="PS50263"/>
    </source>
</evidence>
<dbReference type="RefSeq" id="WP_157423744.1">
    <property type="nucleotide sequence ID" value="NZ_BAAANI010000008.1"/>
</dbReference>
<dbReference type="SUPFAM" id="SSF56317">
    <property type="entry name" value="Carbon-nitrogen hydrolase"/>
    <property type="match status" value="1"/>
</dbReference>
<dbReference type="Gene3D" id="3.60.110.10">
    <property type="entry name" value="Carbon-nitrogen hydrolase"/>
    <property type="match status" value="1"/>
</dbReference>
<dbReference type="Proteomes" id="UP001589667">
    <property type="component" value="Unassembled WGS sequence"/>
</dbReference>
<protein>
    <submittedName>
        <fullName evidence="3">Carbon-nitrogen hydrolase family protein</fullName>
    </submittedName>
</protein>
<keyword evidence="3" id="KW-0378">Hydrolase</keyword>
<evidence type="ECO:0000313" key="4">
    <source>
        <dbReference type="Proteomes" id="UP001589667"/>
    </source>
</evidence>
<dbReference type="InterPro" id="IPR003010">
    <property type="entry name" value="C-N_Hydrolase"/>
</dbReference>
<comment type="similarity">
    <text evidence="1">Belongs to the carbon-nitrogen hydrolase superfamily. NIT1/NIT2 family.</text>
</comment>
<dbReference type="EMBL" id="JBHMBL010000001">
    <property type="protein sequence ID" value="MFB9640836.1"/>
    <property type="molecule type" value="Genomic_DNA"/>
</dbReference>
<reference evidence="3 4" key="1">
    <citation type="submission" date="2024-09" db="EMBL/GenBank/DDBJ databases">
        <authorList>
            <person name="Sun Q."/>
            <person name="Mori K."/>
        </authorList>
    </citation>
    <scope>NUCLEOTIDE SEQUENCE [LARGE SCALE GENOMIC DNA]</scope>
    <source>
        <strain evidence="3 4">JCM 14321</strain>
    </source>
</reference>
<evidence type="ECO:0000256" key="1">
    <source>
        <dbReference type="ARBA" id="ARBA00010613"/>
    </source>
</evidence>
<proteinExistence type="inferred from homology"/>
<dbReference type="InterPro" id="IPR036526">
    <property type="entry name" value="C-N_Hydrolase_sf"/>
</dbReference>
<accession>A0ABV5SM70</accession>
<dbReference type="PANTHER" id="PTHR23088">
    <property type="entry name" value="NITRILASE-RELATED"/>
    <property type="match status" value="1"/>
</dbReference>
<feature type="domain" description="CN hydrolase" evidence="2">
    <location>
        <begin position="1"/>
        <end position="241"/>
    </location>
</feature>
<sequence>MRVAVVQTSPGIEPEANFATISSYTAEAAAGGARLVVFPEEAMLLADDENKPDFPELLPSIWPRFEELVRELAREHGLTIIAAGYEPNPAGTPFNTILAVGPDGGELARYHKIHTYDAFAYRESAYVTRGDVLPPIIEVEGWRIGIANCYDVRFPELFRSLADRGVDAIALSAAWVSGKGKEEHWSVLTRARAIENVSWFLASATVGPDSAGLSRVIDPLGVVVSGLDAHDEGIAFAELDAERTAAARRMLPALENRRIDLAYHVN</sequence>
<gene>
    <name evidence="3" type="ORF">ACFFQV_00915</name>
</gene>
<dbReference type="CDD" id="cd07581">
    <property type="entry name" value="nitrilase_3"/>
    <property type="match status" value="1"/>
</dbReference>
<name>A0ABV5SM70_9MICO</name>
<dbReference type="PANTHER" id="PTHR23088:SF27">
    <property type="entry name" value="DEAMINATED GLUTATHIONE AMIDASE"/>
    <property type="match status" value="1"/>
</dbReference>